<protein>
    <submittedName>
        <fullName evidence="2">Uncharacterized protein</fullName>
    </submittedName>
</protein>
<proteinExistence type="predicted"/>
<accession>A0A1G2JCF1</accession>
<evidence type="ECO:0000313" key="3">
    <source>
        <dbReference type="Proteomes" id="UP000177751"/>
    </source>
</evidence>
<sequence length="131" mass="15109">MADQPNKKSEKLSDLEKKITSGERAQRWMEKEPTKESKEISADEKNISDELKREIELMQVDESLRAQAEQTTLKIQVLADDDKLKKLLDIAKEKGVVFAVKVAKSMNDPFLLDTLHDILAKEGYYKNFIRK</sequence>
<name>A0A1G2JCF1_9BACT</name>
<organism evidence="2 3">
    <name type="scientific">Candidatus Staskawiczbacteria bacterium RIFOXYC1_FULL_38_18</name>
    <dbReference type="NCBI Taxonomy" id="1802229"/>
    <lineage>
        <taxon>Bacteria</taxon>
        <taxon>Candidatus Staskawicziibacteriota</taxon>
    </lineage>
</organism>
<feature type="region of interest" description="Disordered" evidence="1">
    <location>
        <begin position="1"/>
        <end position="45"/>
    </location>
</feature>
<evidence type="ECO:0000313" key="2">
    <source>
        <dbReference type="EMBL" id="OGZ84697.1"/>
    </source>
</evidence>
<dbReference type="EMBL" id="MHPP01000014">
    <property type="protein sequence ID" value="OGZ84697.1"/>
    <property type="molecule type" value="Genomic_DNA"/>
</dbReference>
<dbReference type="Proteomes" id="UP000177751">
    <property type="component" value="Unassembled WGS sequence"/>
</dbReference>
<reference evidence="2 3" key="1">
    <citation type="journal article" date="2016" name="Nat. Commun.">
        <title>Thousands of microbial genomes shed light on interconnected biogeochemical processes in an aquifer system.</title>
        <authorList>
            <person name="Anantharaman K."/>
            <person name="Brown C.T."/>
            <person name="Hug L.A."/>
            <person name="Sharon I."/>
            <person name="Castelle C.J."/>
            <person name="Probst A.J."/>
            <person name="Thomas B.C."/>
            <person name="Singh A."/>
            <person name="Wilkins M.J."/>
            <person name="Karaoz U."/>
            <person name="Brodie E.L."/>
            <person name="Williams K.H."/>
            <person name="Hubbard S.S."/>
            <person name="Banfield J.F."/>
        </authorList>
    </citation>
    <scope>NUCLEOTIDE SEQUENCE [LARGE SCALE GENOMIC DNA]</scope>
</reference>
<evidence type="ECO:0000256" key="1">
    <source>
        <dbReference type="SAM" id="MobiDB-lite"/>
    </source>
</evidence>
<gene>
    <name evidence="2" type="ORF">A2401_01465</name>
</gene>
<dbReference type="STRING" id="1802229.A2401_01465"/>
<comment type="caution">
    <text evidence="2">The sequence shown here is derived from an EMBL/GenBank/DDBJ whole genome shotgun (WGS) entry which is preliminary data.</text>
</comment>
<dbReference type="AlphaFoldDB" id="A0A1G2JCF1"/>